<accession>A0AA38GVB7</accession>
<proteinExistence type="predicted"/>
<dbReference type="AlphaFoldDB" id="A0AA38GVB7"/>
<evidence type="ECO:0000313" key="2">
    <source>
        <dbReference type="Proteomes" id="UP000824469"/>
    </source>
</evidence>
<keyword evidence="2" id="KW-1185">Reference proteome</keyword>
<reference evidence="1 2" key="1">
    <citation type="journal article" date="2021" name="Nat. Plants">
        <title>The Taxus genome provides insights into paclitaxel biosynthesis.</title>
        <authorList>
            <person name="Xiong X."/>
            <person name="Gou J."/>
            <person name="Liao Q."/>
            <person name="Li Y."/>
            <person name="Zhou Q."/>
            <person name="Bi G."/>
            <person name="Li C."/>
            <person name="Du R."/>
            <person name="Wang X."/>
            <person name="Sun T."/>
            <person name="Guo L."/>
            <person name="Liang H."/>
            <person name="Lu P."/>
            <person name="Wu Y."/>
            <person name="Zhang Z."/>
            <person name="Ro D.K."/>
            <person name="Shang Y."/>
            <person name="Huang S."/>
            <person name="Yan J."/>
        </authorList>
    </citation>
    <scope>NUCLEOTIDE SEQUENCE [LARGE SCALE GENOMIC DNA]</scope>
    <source>
        <strain evidence="1">Ta-2019</strain>
    </source>
</reference>
<feature type="non-terminal residue" evidence="1">
    <location>
        <position position="51"/>
    </location>
</feature>
<protein>
    <submittedName>
        <fullName evidence="1">Uncharacterized protein</fullName>
    </submittedName>
</protein>
<dbReference type="Proteomes" id="UP000824469">
    <property type="component" value="Unassembled WGS sequence"/>
</dbReference>
<comment type="caution">
    <text evidence="1">The sequence shown here is derived from an EMBL/GenBank/DDBJ whole genome shotgun (WGS) entry which is preliminary data.</text>
</comment>
<organism evidence="1 2">
    <name type="scientific">Taxus chinensis</name>
    <name type="common">Chinese yew</name>
    <name type="synonym">Taxus wallichiana var. chinensis</name>
    <dbReference type="NCBI Taxonomy" id="29808"/>
    <lineage>
        <taxon>Eukaryota</taxon>
        <taxon>Viridiplantae</taxon>
        <taxon>Streptophyta</taxon>
        <taxon>Embryophyta</taxon>
        <taxon>Tracheophyta</taxon>
        <taxon>Spermatophyta</taxon>
        <taxon>Pinopsida</taxon>
        <taxon>Pinidae</taxon>
        <taxon>Conifers II</taxon>
        <taxon>Cupressales</taxon>
        <taxon>Taxaceae</taxon>
        <taxon>Taxus</taxon>
    </lineage>
</organism>
<evidence type="ECO:0000313" key="1">
    <source>
        <dbReference type="EMBL" id="KAH9327405.1"/>
    </source>
</evidence>
<gene>
    <name evidence="1" type="ORF">KI387_007583</name>
</gene>
<name>A0AA38GVB7_TAXCH</name>
<feature type="non-terminal residue" evidence="1">
    <location>
        <position position="1"/>
    </location>
</feature>
<sequence>PHYLPITARALGMVTCTVCIDTRHLRLAVADDDWDHLLRPLPDSEGGYFPQ</sequence>
<dbReference type="EMBL" id="JAHRHJ020000002">
    <property type="protein sequence ID" value="KAH9327405.1"/>
    <property type="molecule type" value="Genomic_DNA"/>
</dbReference>